<evidence type="ECO:0000313" key="2">
    <source>
        <dbReference type="Proteomes" id="UP001150581"/>
    </source>
</evidence>
<sequence>MVTSSSTTKNTSSNSSTTAATSTSQSGQTSRASTVFRSLWKGQDRLVGSQGRFRVEVYLQMLNTLDWRSLGSLLVQLCHPLNDLSNNTDNRLQVSRCLVALAVALSHMQTVRMEESITPVNCKFVASMFATMMRATMWVVGDSPAATDDSGLIALVQQQVFKAVAMALMVDKRRSDRAERFANEAVLDGLLGPSTADIGGGRSVNKAFVQSPPAKKQRTADSSTLGIEHADLLRLLARALSDKSAVRSDKYVVRILRARNGAVANRILGSDKEKPVYGASVAHQLFILVGTLADCSSDILRPPQTGAKNEKAATEAEEDEGHIGGLFACVRDIIPSLRTDLTQGTVSAQVTDQLLESINRLCVGLALLFRPYVLAGSGSKGTSVYAYCAQKKHRCYQWAALCRITTWVSCWGNLSATSQAMRESCAEAMAEGGRICWIQVAKSESYMSSAAAAAADPAIWLLVLSESLFSVALEYPHARIRVVSSKPPFTFSEDSQTQVFSLLAALLSLMGRSFVDLTATSAMRSLLLNCVAACDRIMRLVRPRAASLGLFQPCTLQSPFVGKDNNENAFSWFRCTAAEYIFRPMPLPSAEEASSASDSAERSKAGAGISQLETTGIDSIADQWREALEEITHETRIANVFAAIEVLAKLVVSSDSDGSCDSGMRGVLTMSFRTTLRWLSTYIVSARDNVSRQAEIIDGQQRIKIRVVGDKVRLHRSATDWSRVQRVPTLRVDRVSDTEPGGSNDAGNDAASDDKNANDAVIEQTTYTSMLARTLRLFAAFSTYKLLGDNFQLTLERCLVWSNDDPAAGECRAEHIVATCRAFNRLLSENDFRSVAFASLQILSGIMGVRSHLYTSEIDNLRLPHLCARGHNPRSSESMMQLAMHMGLGRLLLEPAFIVRCVQGTRDGRLLQSPLMVCTVQIWLDMIGNIVRHSLFRVYLGFPASSKGRATSVDALAPSLGFMTWWALALSAGVRCLLDVSQSVQGSGTGNSSQTRLAYILPSHLMSWHMYLPTTDSSIRNLGGFQQDATPTSAAISEKSAAEAALTASGRVEKEPTKPDIGQLYAWMSSFPHPEKSHSVVYIVYYLAAKLWLDVPALRASELSETTLRISRDVWGLGSDSIQLFVRLIHNPTFWQVFVELGLVSDFADVIKRLFLRRDLPNFLDDLVFQSPDDQHASLIAFPIIDHDDEYEIKHKPAAAFPGGDLVDKLLHGALQLHRSAPKQRPAADYYSEPMLAQLWTAYVNNLFGLPINIVLHSTTGNYFDGGMAATNSASGSRMLAVESQADVLECLYDKGNALFDMFSPLLAVKTALSGPNVMWDAIDAALPVEMLLRAINVVDKSSIPKVCISAALILPDTLAARTRVPEISNITLFVAGFLAQQMARSDQDSGRCGEALLFLAWRQLPTILRQVALCTAKLENVAICVAKQMGRLSASVLATLGTQHDSIDLLSSATMDTNSSGSGAPDLIILSGNDRDAAQPLIATSKALVVEHSPVFAAMVGGAFLEGQVEQGNTTQLNLQSNHAALFALFDIFHKYALLLHPTPDAQWDAEVPALLSAFAMVLDQQYSPDELAAVLDLAIYYDMRPVVALLAWHFSTKTASHTAFSGDALAVLAAVFGESWDSFLLGDKAAECAVRRSLAAIMILHLDEVDVVGVIGDSSYSLSDYAEFLFNSN</sequence>
<evidence type="ECO:0000313" key="1">
    <source>
        <dbReference type="EMBL" id="KAJ1901653.1"/>
    </source>
</evidence>
<gene>
    <name evidence="1" type="ORF">LPJ66_000621</name>
</gene>
<protein>
    <submittedName>
        <fullName evidence="1">Uncharacterized protein</fullName>
    </submittedName>
</protein>
<name>A0ACC1IVP2_9FUNG</name>
<comment type="caution">
    <text evidence="1">The sequence shown here is derived from an EMBL/GenBank/DDBJ whole genome shotgun (WGS) entry which is preliminary data.</text>
</comment>
<organism evidence="1 2">
    <name type="scientific">Kickxella alabastrina</name>
    <dbReference type="NCBI Taxonomy" id="61397"/>
    <lineage>
        <taxon>Eukaryota</taxon>
        <taxon>Fungi</taxon>
        <taxon>Fungi incertae sedis</taxon>
        <taxon>Zoopagomycota</taxon>
        <taxon>Kickxellomycotina</taxon>
        <taxon>Kickxellomycetes</taxon>
        <taxon>Kickxellales</taxon>
        <taxon>Kickxellaceae</taxon>
        <taxon>Kickxella</taxon>
    </lineage>
</organism>
<proteinExistence type="predicted"/>
<keyword evidence="2" id="KW-1185">Reference proteome</keyword>
<dbReference type="EMBL" id="JANBPG010000020">
    <property type="protein sequence ID" value="KAJ1901653.1"/>
    <property type="molecule type" value="Genomic_DNA"/>
</dbReference>
<dbReference type="Proteomes" id="UP001150581">
    <property type="component" value="Unassembled WGS sequence"/>
</dbReference>
<reference evidence="1" key="1">
    <citation type="submission" date="2022-07" db="EMBL/GenBank/DDBJ databases">
        <title>Phylogenomic reconstructions and comparative analyses of Kickxellomycotina fungi.</title>
        <authorList>
            <person name="Reynolds N.K."/>
            <person name="Stajich J.E."/>
            <person name="Barry K."/>
            <person name="Grigoriev I.V."/>
            <person name="Crous P."/>
            <person name="Smith M.E."/>
        </authorList>
    </citation>
    <scope>NUCLEOTIDE SEQUENCE</scope>
    <source>
        <strain evidence="1">Benny 63K</strain>
    </source>
</reference>
<accession>A0ACC1IVP2</accession>